<dbReference type="SUPFAM" id="SSF49464">
    <property type="entry name" value="Carboxypeptidase regulatory domain-like"/>
    <property type="match status" value="1"/>
</dbReference>
<evidence type="ECO:0000256" key="2">
    <source>
        <dbReference type="ARBA" id="ARBA00022448"/>
    </source>
</evidence>
<dbReference type="Pfam" id="PF14905">
    <property type="entry name" value="OMP_b-brl_3"/>
    <property type="match status" value="1"/>
</dbReference>
<evidence type="ECO:0000259" key="5">
    <source>
        <dbReference type="SMART" id="SM00965"/>
    </source>
</evidence>
<dbReference type="InterPro" id="IPR041700">
    <property type="entry name" value="OMP_b-brl_3"/>
</dbReference>
<dbReference type="Gene3D" id="2.170.130.10">
    <property type="entry name" value="TonB-dependent receptor, plug domain"/>
    <property type="match status" value="1"/>
</dbReference>
<gene>
    <name evidence="6" type="ORF">FA048_15155</name>
</gene>
<comment type="caution">
    <text evidence="6">The sequence shown here is derived from an EMBL/GenBank/DDBJ whole genome shotgun (WGS) entry which is preliminary data.</text>
</comment>
<keyword evidence="7" id="KW-1185">Reference proteome</keyword>
<keyword evidence="3" id="KW-0472">Membrane</keyword>
<dbReference type="EMBL" id="SWBR01000004">
    <property type="protein sequence ID" value="TKC06546.1"/>
    <property type="molecule type" value="Genomic_DNA"/>
</dbReference>
<dbReference type="AlphaFoldDB" id="A0A4V5NZ15"/>
<proteinExistence type="predicted"/>
<dbReference type="InterPro" id="IPR008969">
    <property type="entry name" value="CarboxyPept-like_regulatory"/>
</dbReference>
<evidence type="ECO:0000256" key="3">
    <source>
        <dbReference type="ARBA" id="ARBA00023136"/>
    </source>
</evidence>
<protein>
    <submittedName>
        <fullName evidence="6">TonB-dependent receptor</fullName>
    </submittedName>
</protein>
<name>A0A4V5NZ15_9SPHI</name>
<comment type="subcellular location">
    <subcellularLocation>
        <location evidence="1">Cell outer membrane</location>
    </subcellularLocation>
</comment>
<sequence length="879" mass="99377">MRKFVMLVLLISIHTVLFGQDRKLTLNMNKQPINALFKHIKDQCRYNFIYSDEVISDTMRISIDVTNMPVKQVLAKVLPGNNLIYQMISDRLIAVGRSRPVVITDDQTLNKTISGIIVDQKGKGIPFASVGLFESGVLLAGVVSAENGYYQFSHQFIPKRQYALKISSVGYQSFELGFIYPDTGIITRIVISEDRQTLKTVNVTSDRPLVERKTDRYVINVDGSVLGIGNNGLEVLQKSPGIWVGNDGSIKIRGNQSVMVMINDVVQRMSESDLAEYLRTLRSEDISKIEIISSPPSEFEAAGSGGIIHIVLKKSRKDGLVGSLSGQYRQQEKRPAYGVGVTLNYKLKSLYLSGSISAGKDESDYIASTKISYPNQDFYSSTTNRYNNNGRLMYRIGAAYDISENQAIGIQAIQTNNKMNQYFDTDILFSGAQSLTGDARSEWFRRPSLNGTTLNYSLKTDSLGSGLKVIADYVNSKRTELNNFRSVYTLSQKNSDYRNSTPNSTNLYSLQTDYTKVFKNTVSFKTGLKFAATKRDNEVVNENFINGSWQLNPKLSNRFLYRENLSMAYASLEKTWGKLSAKVGLRAEHTDMDGNSITGNEQFKRDYLGFFPSAFISQKLNEQSGSAVYLNYSRRLQRPSFADLNPYRLQFDDYLTQLGNSGLTPEYTHKLELGAIFWKGFSADLYFALTNDKIAQLANPVAGNVIEYQRRNFNSSNEYGFSFNAPIKIMKGWTTNNSLAGYNLSYDLDGYQIRQTTFYARSQHQIELKGVVDLDAAIDYRSPHVSANTKIAYQLYTDLGMSKRFLDKSLMLRFYVSDLFNTAREKDLTEFSGTRIDFYQKRPTRNFSLSVSYNFSSGKKFSNKKIEQSNEDEKRRIGN</sequence>
<organism evidence="6 7">
    <name type="scientific">Pedobacter polaris</name>
    <dbReference type="NCBI Taxonomy" id="2571273"/>
    <lineage>
        <taxon>Bacteria</taxon>
        <taxon>Pseudomonadati</taxon>
        <taxon>Bacteroidota</taxon>
        <taxon>Sphingobacteriia</taxon>
        <taxon>Sphingobacteriales</taxon>
        <taxon>Sphingobacteriaceae</taxon>
        <taxon>Pedobacter</taxon>
    </lineage>
</organism>
<dbReference type="InterPro" id="IPR011662">
    <property type="entry name" value="Secretin/TonB_short_N"/>
</dbReference>
<keyword evidence="2" id="KW-0813">Transport</keyword>
<reference evidence="6 7" key="1">
    <citation type="submission" date="2019-04" db="EMBL/GenBank/DDBJ databases">
        <title>Pedobacter sp. RP-3-22 sp. nov., isolated from Arctic soil.</title>
        <authorList>
            <person name="Dahal R.H."/>
            <person name="Kim D.-U."/>
        </authorList>
    </citation>
    <scope>NUCLEOTIDE SEQUENCE [LARGE SCALE GENOMIC DNA]</scope>
    <source>
        <strain evidence="6 7">RP-3-22</strain>
    </source>
</reference>
<accession>A0A4V5NZ15</accession>
<dbReference type="Gene3D" id="2.60.40.1120">
    <property type="entry name" value="Carboxypeptidase-like, regulatory domain"/>
    <property type="match status" value="1"/>
</dbReference>
<dbReference type="SMART" id="SM00965">
    <property type="entry name" value="STN"/>
    <property type="match status" value="1"/>
</dbReference>
<dbReference type="GO" id="GO:0009279">
    <property type="term" value="C:cell outer membrane"/>
    <property type="evidence" value="ECO:0007669"/>
    <property type="project" value="UniProtKB-SubCell"/>
</dbReference>
<dbReference type="SUPFAM" id="SSF56935">
    <property type="entry name" value="Porins"/>
    <property type="match status" value="1"/>
</dbReference>
<dbReference type="Gene3D" id="2.40.170.20">
    <property type="entry name" value="TonB-dependent receptor, beta-barrel domain"/>
    <property type="match status" value="1"/>
</dbReference>
<dbReference type="Proteomes" id="UP000309488">
    <property type="component" value="Unassembled WGS sequence"/>
</dbReference>
<dbReference type="OrthoDB" id="606851at2"/>
<evidence type="ECO:0000313" key="7">
    <source>
        <dbReference type="Proteomes" id="UP000309488"/>
    </source>
</evidence>
<evidence type="ECO:0000313" key="6">
    <source>
        <dbReference type="EMBL" id="TKC06546.1"/>
    </source>
</evidence>
<feature type="domain" description="Secretin/TonB short N-terminal" evidence="5">
    <location>
        <begin position="46"/>
        <end position="98"/>
    </location>
</feature>
<dbReference type="InterPro" id="IPR036942">
    <property type="entry name" value="Beta-barrel_TonB_sf"/>
</dbReference>
<keyword evidence="4" id="KW-0998">Cell outer membrane</keyword>
<evidence type="ECO:0000256" key="4">
    <source>
        <dbReference type="ARBA" id="ARBA00023237"/>
    </source>
</evidence>
<evidence type="ECO:0000256" key="1">
    <source>
        <dbReference type="ARBA" id="ARBA00004442"/>
    </source>
</evidence>
<keyword evidence="6" id="KW-0675">Receptor</keyword>
<dbReference type="Pfam" id="PF07660">
    <property type="entry name" value="STN"/>
    <property type="match status" value="1"/>
</dbReference>
<dbReference type="InterPro" id="IPR037066">
    <property type="entry name" value="Plug_dom_sf"/>
</dbReference>